<sequence length="17" mass="1802">MLSKSQDPARSAPSAKQ</sequence>
<evidence type="ECO:0000313" key="1">
    <source>
        <dbReference type="EMBL" id="JAE07602.1"/>
    </source>
</evidence>
<reference evidence="1" key="2">
    <citation type="journal article" date="2015" name="Data Brief">
        <title>Shoot transcriptome of the giant reed, Arundo donax.</title>
        <authorList>
            <person name="Barrero R.A."/>
            <person name="Guerrero F.D."/>
            <person name="Moolhuijzen P."/>
            <person name="Goolsby J.A."/>
            <person name="Tidwell J."/>
            <person name="Bellgard S.E."/>
            <person name="Bellgard M.I."/>
        </authorList>
    </citation>
    <scope>NUCLEOTIDE SEQUENCE</scope>
    <source>
        <tissue evidence="1">Shoot tissue taken approximately 20 cm above the soil surface</tissue>
    </source>
</reference>
<dbReference type="EMBL" id="GBRH01190294">
    <property type="protein sequence ID" value="JAE07602.1"/>
    <property type="molecule type" value="Transcribed_RNA"/>
</dbReference>
<protein>
    <submittedName>
        <fullName evidence="1">Uncharacterized protein</fullName>
    </submittedName>
</protein>
<accession>A0A0A9F5M5</accession>
<dbReference type="AlphaFoldDB" id="A0A0A9F5M5"/>
<reference evidence="1" key="1">
    <citation type="submission" date="2014-09" db="EMBL/GenBank/DDBJ databases">
        <authorList>
            <person name="Magalhaes I.L.F."/>
            <person name="Oliveira U."/>
            <person name="Santos F.R."/>
            <person name="Vidigal T.H.D.A."/>
            <person name="Brescovit A.D."/>
            <person name="Santos A.J."/>
        </authorList>
    </citation>
    <scope>NUCLEOTIDE SEQUENCE</scope>
    <source>
        <tissue evidence="1">Shoot tissue taken approximately 20 cm above the soil surface</tissue>
    </source>
</reference>
<name>A0A0A9F5M5_ARUDO</name>
<proteinExistence type="predicted"/>
<organism evidence="1">
    <name type="scientific">Arundo donax</name>
    <name type="common">Giant reed</name>
    <name type="synonym">Donax arundinaceus</name>
    <dbReference type="NCBI Taxonomy" id="35708"/>
    <lineage>
        <taxon>Eukaryota</taxon>
        <taxon>Viridiplantae</taxon>
        <taxon>Streptophyta</taxon>
        <taxon>Embryophyta</taxon>
        <taxon>Tracheophyta</taxon>
        <taxon>Spermatophyta</taxon>
        <taxon>Magnoliopsida</taxon>
        <taxon>Liliopsida</taxon>
        <taxon>Poales</taxon>
        <taxon>Poaceae</taxon>
        <taxon>PACMAD clade</taxon>
        <taxon>Arundinoideae</taxon>
        <taxon>Arundineae</taxon>
        <taxon>Arundo</taxon>
    </lineage>
</organism>